<dbReference type="Gene3D" id="1.50.40.10">
    <property type="entry name" value="Mitochondrial carrier domain"/>
    <property type="match status" value="1"/>
</dbReference>
<dbReference type="GO" id="GO:0031966">
    <property type="term" value="C:mitochondrial membrane"/>
    <property type="evidence" value="ECO:0007669"/>
    <property type="project" value="UniProtKB-SubCell"/>
</dbReference>
<evidence type="ECO:0000256" key="6">
    <source>
        <dbReference type="ARBA" id="ARBA00022989"/>
    </source>
</evidence>
<dbReference type="AlphaFoldDB" id="A0A7R9GIH4"/>
<feature type="repeat" description="Solcar" evidence="9">
    <location>
        <begin position="23"/>
        <end position="108"/>
    </location>
</feature>
<keyword evidence="5" id="KW-0677">Repeat</keyword>
<dbReference type="EMBL" id="CAJPEX010003698">
    <property type="protein sequence ID" value="CAG0922458.1"/>
    <property type="molecule type" value="Genomic_DNA"/>
</dbReference>
<dbReference type="PANTHER" id="PTHR45624:SF12">
    <property type="entry name" value="MITOCHONDRIAL ORNITHINE TRANSPORTER 1"/>
    <property type="match status" value="1"/>
</dbReference>
<evidence type="ECO:0000256" key="9">
    <source>
        <dbReference type="PROSITE-ProRule" id="PRU00282"/>
    </source>
</evidence>
<reference evidence="11" key="1">
    <citation type="submission" date="2020-11" db="EMBL/GenBank/DDBJ databases">
        <authorList>
            <person name="Tran Van P."/>
        </authorList>
    </citation>
    <scope>NUCLEOTIDE SEQUENCE</scope>
</reference>
<gene>
    <name evidence="11" type="ORF">NMOB1V02_LOCUS9935</name>
</gene>
<dbReference type="GO" id="GO:0000064">
    <property type="term" value="F:L-ornithine transmembrane transporter activity"/>
    <property type="evidence" value="ECO:0007669"/>
    <property type="project" value="TreeGrafter"/>
</dbReference>
<dbReference type="InterPro" id="IPR023395">
    <property type="entry name" value="MCP_dom_sf"/>
</dbReference>
<dbReference type="Pfam" id="PF00153">
    <property type="entry name" value="Mito_carr"/>
    <property type="match status" value="3"/>
</dbReference>
<feature type="repeat" description="Solcar" evidence="9">
    <location>
        <begin position="121"/>
        <end position="218"/>
    </location>
</feature>
<keyword evidence="12" id="KW-1185">Reference proteome</keyword>
<evidence type="ECO:0000313" key="11">
    <source>
        <dbReference type="EMBL" id="CAD7282306.1"/>
    </source>
</evidence>
<dbReference type="InterPro" id="IPR050567">
    <property type="entry name" value="Mitochondrial_Carrier"/>
</dbReference>
<keyword evidence="3 10" id="KW-0813">Transport</keyword>
<dbReference type="SUPFAM" id="SSF103506">
    <property type="entry name" value="Mitochondrial carrier"/>
    <property type="match status" value="1"/>
</dbReference>
<keyword evidence="4 9" id="KW-0812">Transmembrane</keyword>
<comment type="subcellular location">
    <subcellularLocation>
        <location evidence="1">Mitochondrion membrane</location>
        <topology evidence="1">Multi-pass membrane protein</topology>
    </subcellularLocation>
</comment>
<evidence type="ECO:0000256" key="8">
    <source>
        <dbReference type="ARBA" id="ARBA00023136"/>
    </source>
</evidence>
<evidence type="ECO:0008006" key="13">
    <source>
        <dbReference type="Google" id="ProtNLM"/>
    </source>
</evidence>
<comment type="similarity">
    <text evidence="2 10">Belongs to the mitochondrial carrier (TC 2.A.29) family.</text>
</comment>
<dbReference type="InterPro" id="IPR018108">
    <property type="entry name" value="MCP_transmembrane"/>
</dbReference>
<evidence type="ECO:0000256" key="10">
    <source>
        <dbReference type="RuleBase" id="RU000488"/>
    </source>
</evidence>
<keyword evidence="8 9" id="KW-0472">Membrane</keyword>
<keyword evidence="7" id="KW-0496">Mitochondrion</keyword>
<dbReference type="PANTHER" id="PTHR45624">
    <property type="entry name" value="MITOCHONDRIAL BASIC AMINO ACIDS TRANSPORTER-RELATED"/>
    <property type="match status" value="1"/>
</dbReference>
<proteinExistence type="inferred from homology"/>
<evidence type="ECO:0000313" key="12">
    <source>
        <dbReference type="Proteomes" id="UP000678499"/>
    </source>
</evidence>
<organism evidence="11">
    <name type="scientific">Notodromas monacha</name>
    <dbReference type="NCBI Taxonomy" id="399045"/>
    <lineage>
        <taxon>Eukaryota</taxon>
        <taxon>Metazoa</taxon>
        <taxon>Ecdysozoa</taxon>
        <taxon>Arthropoda</taxon>
        <taxon>Crustacea</taxon>
        <taxon>Oligostraca</taxon>
        <taxon>Ostracoda</taxon>
        <taxon>Podocopa</taxon>
        <taxon>Podocopida</taxon>
        <taxon>Cypridocopina</taxon>
        <taxon>Cypridoidea</taxon>
        <taxon>Cyprididae</taxon>
        <taxon>Notodromas</taxon>
    </lineage>
</organism>
<evidence type="ECO:0000256" key="5">
    <source>
        <dbReference type="ARBA" id="ARBA00022737"/>
    </source>
</evidence>
<evidence type="ECO:0000256" key="3">
    <source>
        <dbReference type="ARBA" id="ARBA00022448"/>
    </source>
</evidence>
<dbReference type="EMBL" id="OA885735">
    <property type="protein sequence ID" value="CAD7282306.1"/>
    <property type="molecule type" value="Genomic_DNA"/>
</dbReference>
<protein>
    <recommendedName>
        <fullName evidence="13">Mitochondrial ornithine transporter 1</fullName>
    </recommendedName>
</protein>
<evidence type="ECO:0000256" key="1">
    <source>
        <dbReference type="ARBA" id="ARBA00004225"/>
    </source>
</evidence>
<evidence type="ECO:0000256" key="4">
    <source>
        <dbReference type="ARBA" id="ARBA00022692"/>
    </source>
</evidence>
<accession>A0A7R9GIH4</accession>
<evidence type="ECO:0000256" key="7">
    <source>
        <dbReference type="ARBA" id="ARBA00023128"/>
    </source>
</evidence>
<dbReference type="OrthoDB" id="409586at2759"/>
<evidence type="ECO:0000256" key="2">
    <source>
        <dbReference type="ARBA" id="ARBA00006375"/>
    </source>
</evidence>
<name>A0A7R9GIH4_9CRUS</name>
<dbReference type="PROSITE" id="PS50920">
    <property type="entry name" value="SOLCAR"/>
    <property type="match status" value="2"/>
</dbReference>
<dbReference type="GO" id="GO:1990575">
    <property type="term" value="P:mitochondrial L-ornithine transmembrane transport"/>
    <property type="evidence" value="ECO:0007669"/>
    <property type="project" value="TreeGrafter"/>
</dbReference>
<sequence>MTTPSAEIVEEELRDKDAHGSVKDAAINFTAGSLGGIAGVYVGQPLDTVKVKMQAFPQLYTNMFKCLSDTYRKDGIWRGLYAGTIPAVVANVAENSVLFAGYGTMQSIAAQIVGVKSPKELPSLANACCGSAAAFFCALTLCPTELIKCKLQAMRETGAKRVCETTGQKVPWTPYALTAHVIRTEGFKGMFRGLGSTMIREMAGYFFFFGGYELTRELLTPPGKTKEEIGIGRTIVSGGIGGMTLWTVIFPFDVVKSRVQIQGSDAGVVTVIKEIYTKEGERHLFDSGLPIQSLPPDGVPRL</sequence>
<keyword evidence="6" id="KW-1133">Transmembrane helix</keyword>
<dbReference type="Proteomes" id="UP000678499">
    <property type="component" value="Unassembled WGS sequence"/>
</dbReference>